<accession>A0A146K0H7</accession>
<organism evidence="2">
    <name type="scientific">Trepomonas sp. PC1</name>
    <dbReference type="NCBI Taxonomy" id="1076344"/>
    <lineage>
        <taxon>Eukaryota</taxon>
        <taxon>Metamonada</taxon>
        <taxon>Diplomonadida</taxon>
        <taxon>Hexamitidae</taxon>
        <taxon>Hexamitinae</taxon>
        <taxon>Trepomonas</taxon>
    </lineage>
</organism>
<gene>
    <name evidence="2" type="ORF">TPC1_31269</name>
</gene>
<reference evidence="2" key="1">
    <citation type="submission" date="2015-07" db="EMBL/GenBank/DDBJ databases">
        <title>Adaptation to a free-living lifestyle via gene acquisitions in the diplomonad Trepomonas sp. PC1.</title>
        <authorList>
            <person name="Xu F."/>
            <person name="Jerlstrom-Hultqvist J."/>
            <person name="Kolisko M."/>
            <person name="Simpson A.G.B."/>
            <person name="Roger A.J."/>
            <person name="Svard S.G."/>
            <person name="Andersson J.O."/>
        </authorList>
    </citation>
    <scope>NUCLEOTIDE SEQUENCE</scope>
    <source>
        <strain evidence="2">PC1</strain>
    </source>
</reference>
<protein>
    <submittedName>
        <fullName evidence="2">Uncharacterized protein</fullName>
    </submittedName>
</protein>
<sequence>KYCKGFADEQTLFDAKMVKYESELRQINSIFAKDDYFIRITDQAVEQVNLQFQILQSYPHGHNFKSWFSFVSNKQIYVVAGSRLFLMNKFKLNLILTLPELNQAFSYKNKVYLADSQSLFVVSNNSLLKVQQHQKQRFYAFKDILVQVQNNVVSFVDLEECIEYEVTRFKPYSRIIANFGPILVAQHKNQLFTYNFVLNQIAYFQNADQIAIQCVQGKGIVINNEDFHQDFNLVDQIQNTNAITVLKNNNDELDKPKALTVQETVQQTREKLKTNIPQLKKQSVLQKPQSQNFDIDEIVKEIQEVQNVQKPKQTEQFTVQQKTKRKSGLEAKIEQAEQEIQRFNAILGEIKKDNQNLEEVGQQMLKALKTNLLSVINKISLDQK</sequence>
<dbReference type="EMBL" id="GDID01007370">
    <property type="protein sequence ID" value="JAP89236.1"/>
    <property type="molecule type" value="Transcribed_RNA"/>
</dbReference>
<keyword evidence="1" id="KW-0175">Coiled coil</keyword>
<evidence type="ECO:0000256" key="1">
    <source>
        <dbReference type="SAM" id="Coils"/>
    </source>
</evidence>
<feature type="coiled-coil region" evidence="1">
    <location>
        <begin position="319"/>
        <end position="360"/>
    </location>
</feature>
<name>A0A146K0H7_9EUKA</name>
<dbReference type="AlphaFoldDB" id="A0A146K0H7"/>
<feature type="non-terminal residue" evidence="2">
    <location>
        <position position="1"/>
    </location>
</feature>
<evidence type="ECO:0000313" key="2">
    <source>
        <dbReference type="EMBL" id="JAP89236.1"/>
    </source>
</evidence>
<proteinExistence type="predicted"/>